<reference evidence="2" key="2">
    <citation type="submission" date="2014-07" db="EMBL/GenBank/DDBJ databases">
        <authorList>
            <person name="Hull J."/>
        </authorList>
    </citation>
    <scope>NUCLEOTIDE SEQUENCE</scope>
</reference>
<name>A0A0A9XSD5_LYGHE</name>
<feature type="compositionally biased region" description="Basic and acidic residues" evidence="1">
    <location>
        <begin position="153"/>
        <end position="169"/>
    </location>
</feature>
<evidence type="ECO:0000256" key="1">
    <source>
        <dbReference type="SAM" id="MobiDB-lite"/>
    </source>
</evidence>
<protein>
    <submittedName>
        <fullName evidence="2">Niemann-Pick type C-related protein 1</fullName>
    </submittedName>
</protein>
<feature type="non-terminal residue" evidence="2">
    <location>
        <position position="1"/>
    </location>
</feature>
<proteinExistence type="predicted"/>
<reference evidence="2" key="1">
    <citation type="journal article" date="2014" name="PLoS ONE">
        <title>Transcriptome-Based Identification of ABC Transporters in the Western Tarnished Plant Bug Lygus hesperus.</title>
        <authorList>
            <person name="Hull J.J."/>
            <person name="Chaney K."/>
            <person name="Geib S.M."/>
            <person name="Fabrick J.A."/>
            <person name="Brent C.S."/>
            <person name="Walsh D."/>
            <person name="Lavine L.C."/>
        </authorList>
    </citation>
    <scope>NUCLEOTIDE SEQUENCE</scope>
</reference>
<dbReference type="EMBL" id="GBHO01020727">
    <property type="protein sequence ID" value="JAG22877.1"/>
    <property type="molecule type" value="Transcribed_RNA"/>
</dbReference>
<accession>A0A0A9XSD5</accession>
<feature type="region of interest" description="Disordered" evidence="1">
    <location>
        <begin position="135"/>
        <end position="169"/>
    </location>
</feature>
<evidence type="ECO:0000313" key="2">
    <source>
        <dbReference type="EMBL" id="JAG22874.1"/>
    </source>
</evidence>
<sequence length="940" mass="107554">IDTTFTKSKVPIFHFERILKKCQVPESKNSSTQTKHDVIINVQTGGEGDHSDIACEANTHSELDKIASKQPSKTVFEAVLIGSSKSQESHHQEVSELASNISDSIQTQSDQVIVNNQPESGDACRLNLMTEQCPPLSNTSSSQEVVHPSRSLDTCHKQESHRDNKKAKPSDFHTFCSMSISGIDKYYLDSAGIISHVVVVDKLGKSAQVDESSRNPIAAVKNDHNYCKSTKTSTPSGYFAEDLIVNNFFSSHWSDEQRVQIVKNGGPCPLVYSDSSRRDDENMIHEGNHWLVSLKYNVGVVCWPCLLFGQIWIVMSKDKFLRIKINSHRRTAMHNMSCLTYWIWVDKNINTGPKTRFDLSHELLKCLIDIVCSLQMRINITAVTPGDFLAVLQLVTAQDTSLRRELNKIFQIHIEEEILCNEISTAKNNDAVVSHFIQAITESIFKCMRIRIIRELKDADFVCLILSQARNQPWLSVVFRYVTSDGDVVERFIEGVRNKAMSNTSITSPTLFLKVLDIINEFQCQKKLVAYALDGAVLNPMEISAFVSTMAIKYPKAKHFYYRVRDLRSSLFEELSELTYMKVFCHRVNELMIFLEHNEFVLLSLKRVIDSESNDWLISLKLPSGLILVINSHYSAFVQLFDEIISHPDDWPSEVVVKASNFLNFFQYFPNRFFIATLSKILCSMECVEQSLTQGFDTIRVAEEISVATTSLKGALDDFPAVFEYTKNSLAVAHHVLFEPEDANSYLYIYHDVLNLAIDFLTTIAAVVRNWSHSECELYYYTLQHPLGLELCLDLYWNRLLETYQRRWKAEYLMLQLRAVRQDDFFEKLRNYPMRMIKYLKSLDLQQTMSEYYRFLELILTVPMVTTATTSNTRGVDRAAAYIAENASFNTPGWIWINKDLLATMKLEEDFYSNLPGYNELKDARIGQSQGEQHKGDHCC</sequence>
<organism evidence="2">
    <name type="scientific">Lygus hesperus</name>
    <name type="common">Western plant bug</name>
    <dbReference type="NCBI Taxonomy" id="30085"/>
    <lineage>
        <taxon>Eukaryota</taxon>
        <taxon>Metazoa</taxon>
        <taxon>Ecdysozoa</taxon>
        <taxon>Arthropoda</taxon>
        <taxon>Hexapoda</taxon>
        <taxon>Insecta</taxon>
        <taxon>Pterygota</taxon>
        <taxon>Neoptera</taxon>
        <taxon>Paraneoptera</taxon>
        <taxon>Hemiptera</taxon>
        <taxon>Heteroptera</taxon>
        <taxon>Panheteroptera</taxon>
        <taxon>Cimicomorpha</taxon>
        <taxon>Miridae</taxon>
        <taxon>Mirini</taxon>
        <taxon>Lygus</taxon>
    </lineage>
</organism>
<evidence type="ECO:0000313" key="3">
    <source>
        <dbReference type="EMBL" id="JAG22877.1"/>
    </source>
</evidence>
<dbReference type="EMBL" id="GBHO01020730">
    <property type="protein sequence ID" value="JAG22874.1"/>
    <property type="molecule type" value="Transcribed_RNA"/>
</dbReference>
<dbReference type="AlphaFoldDB" id="A0A0A9XSD5"/>
<feature type="compositionally biased region" description="Polar residues" evidence="1">
    <location>
        <begin position="135"/>
        <end position="144"/>
    </location>
</feature>
<gene>
    <name evidence="2" type="primary">NCR1_1</name>
    <name evidence="3" type="synonym">NCR1_0</name>
    <name evidence="2" type="ORF">CM83_47158</name>
    <name evidence="3" type="ORF">CM83_47160</name>
</gene>
<dbReference type="PANTHER" id="PTHR45749:SF37">
    <property type="entry name" value="OS05G0311600 PROTEIN"/>
    <property type="match status" value="1"/>
</dbReference>
<dbReference type="PANTHER" id="PTHR45749">
    <property type="match status" value="1"/>
</dbReference>